<dbReference type="EMBL" id="BAAAQY010000003">
    <property type="protein sequence ID" value="GAA2228610.1"/>
    <property type="molecule type" value="Genomic_DNA"/>
</dbReference>
<keyword evidence="3 6" id="KW-0812">Transmembrane</keyword>
<keyword evidence="8" id="KW-1185">Reference proteome</keyword>
<feature type="transmembrane region" description="Helical" evidence="6">
    <location>
        <begin position="186"/>
        <end position="206"/>
    </location>
</feature>
<comment type="similarity">
    <text evidence="2">Belongs to the UPF0014 family.</text>
</comment>
<sequence length="262" mass="26817">MSLLSTGLAVLALTAVTFALVARLRLERPWLQPWAIVRACVQLGILSLLLTGIIADPRWVAVFLVVMVLAATAVSARRLEVGMRGAVVVLLVIAVSAAVPLGVVFTLGAVGVDSRSVLALAGIVIGGTMTVTTLMGRQLNAALSTQHDEIEGWLALGATPRRATQRLVRMAASTALVPSTDQTRTTGIVTLPGAFVGAVFAGASPLEAAQFQVIVLSCILLAAAIAVTLVSAAFGAPATLRTPASAATATPRDAIDPSRSAP</sequence>
<evidence type="ECO:0000256" key="3">
    <source>
        <dbReference type="ARBA" id="ARBA00022692"/>
    </source>
</evidence>
<feature type="transmembrane region" description="Helical" evidence="6">
    <location>
        <begin position="85"/>
        <end position="110"/>
    </location>
</feature>
<feature type="transmembrane region" description="Helical" evidence="6">
    <location>
        <begin position="59"/>
        <end position="79"/>
    </location>
</feature>
<evidence type="ECO:0000256" key="1">
    <source>
        <dbReference type="ARBA" id="ARBA00004141"/>
    </source>
</evidence>
<evidence type="ECO:0000256" key="6">
    <source>
        <dbReference type="SAM" id="Phobius"/>
    </source>
</evidence>
<evidence type="ECO:0000313" key="8">
    <source>
        <dbReference type="Proteomes" id="UP001500929"/>
    </source>
</evidence>
<evidence type="ECO:0000313" key="7">
    <source>
        <dbReference type="EMBL" id="GAA2228610.1"/>
    </source>
</evidence>
<reference evidence="8" key="1">
    <citation type="journal article" date="2019" name="Int. J. Syst. Evol. Microbiol.">
        <title>The Global Catalogue of Microorganisms (GCM) 10K type strain sequencing project: providing services to taxonomists for standard genome sequencing and annotation.</title>
        <authorList>
            <consortium name="The Broad Institute Genomics Platform"/>
            <consortium name="The Broad Institute Genome Sequencing Center for Infectious Disease"/>
            <person name="Wu L."/>
            <person name="Ma J."/>
        </authorList>
    </citation>
    <scope>NUCLEOTIDE SEQUENCE [LARGE SCALE GENOMIC DNA]</scope>
    <source>
        <strain evidence="8">JCM 16117</strain>
    </source>
</reference>
<accession>A0ABP5QBY4</accession>
<evidence type="ECO:0000256" key="2">
    <source>
        <dbReference type="ARBA" id="ARBA00005268"/>
    </source>
</evidence>
<name>A0ABP5QBY4_9MICO</name>
<dbReference type="PANTHER" id="PTHR30028:SF0">
    <property type="entry name" value="PROTEIN ALUMINUM SENSITIVE 3"/>
    <property type="match status" value="1"/>
</dbReference>
<comment type="subcellular location">
    <subcellularLocation>
        <location evidence="1">Membrane</location>
        <topology evidence="1">Multi-pass membrane protein</topology>
    </subcellularLocation>
</comment>
<keyword evidence="5 6" id="KW-0472">Membrane</keyword>
<dbReference type="PANTHER" id="PTHR30028">
    <property type="entry name" value="UPF0014 INNER MEMBRANE PROTEIN YBBM-RELATED"/>
    <property type="match status" value="1"/>
</dbReference>
<evidence type="ECO:0000256" key="5">
    <source>
        <dbReference type="ARBA" id="ARBA00023136"/>
    </source>
</evidence>
<feature type="transmembrane region" description="Helical" evidence="6">
    <location>
        <begin position="35"/>
        <end position="54"/>
    </location>
</feature>
<dbReference type="RefSeq" id="WP_259478638.1">
    <property type="nucleotide sequence ID" value="NZ_BAAAQY010000003.1"/>
</dbReference>
<feature type="transmembrane region" description="Helical" evidence="6">
    <location>
        <begin position="117"/>
        <end position="136"/>
    </location>
</feature>
<keyword evidence="4 6" id="KW-1133">Transmembrane helix</keyword>
<organism evidence="7 8">
    <name type="scientific">Herbiconiux moechotypicola</name>
    <dbReference type="NCBI Taxonomy" id="637393"/>
    <lineage>
        <taxon>Bacteria</taxon>
        <taxon>Bacillati</taxon>
        <taxon>Actinomycetota</taxon>
        <taxon>Actinomycetes</taxon>
        <taxon>Micrococcales</taxon>
        <taxon>Microbacteriaceae</taxon>
        <taxon>Herbiconiux</taxon>
    </lineage>
</organism>
<dbReference type="Proteomes" id="UP001500929">
    <property type="component" value="Unassembled WGS sequence"/>
</dbReference>
<comment type="caution">
    <text evidence="7">The sequence shown here is derived from an EMBL/GenBank/DDBJ whole genome shotgun (WGS) entry which is preliminary data.</text>
</comment>
<dbReference type="InterPro" id="IPR005226">
    <property type="entry name" value="UPF0014_fam"/>
</dbReference>
<feature type="transmembrane region" description="Helical" evidence="6">
    <location>
        <begin position="213"/>
        <end position="234"/>
    </location>
</feature>
<dbReference type="Pfam" id="PF03649">
    <property type="entry name" value="UPF0014"/>
    <property type="match status" value="1"/>
</dbReference>
<proteinExistence type="inferred from homology"/>
<protein>
    <submittedName>
        <fullName evidence="7">Iron export ABC transporter permease subunit FetB</fullName>
    </submittedName>
</protein>
<evidence type="ECO:0000256" key="4">
    <source>
        <dbReference type="ARBA" id="ARBA00022989"/>
    </source>
</evidence>
<gene>
    <name evidence="7" type="primary">fetB</name>
    <name evidence="7" type="ORF">GCM10009851_11310</name>
</gene>